<comment type="pathway">
    <text evidence="2 7">Secondary metabolite metabolism; methylglyoxal degradation; (R)-lactate from methylglyoxal: step 2/2.</text>
</comment>
<dbReference type="GO" id="GO:0046872">
    <property type="term" value="F:metal ion binding"/>
    <property type="evidence" value="ECO:0007669"/>
    <property type="project" value="UniProtKB-KW"/>
</dbReference>
<feature type="binding site" evidence="7">
    <location>
        <position position="133"/>
    </location>
    <ligand>
        <name>Zn(2+)</name>
        <dbReference type="ChEBI" id="CHEBI:29105"/>
        <label>1</label>
    </ligand>
</feature>
<gene>
    <name evidence="7" type="primary">gloB</name>
    <name evidence="9" type="ORF">C8J28_103173</name>
</gene>
<feature type="binding site" evidence="7">
    <location>
        <position position="133"/>
    </location>
    <ligand>
        <name>Zn(2+)</name>
        <dbReference type="ChEBI" id="CHEBI:29105"/>
        <label>2</label>
    </ligand>
</feature>
<comment type="caution">
    <text evidence="9">The sequence shown here is derived from an EMBL/GenBank/DDBJ whole genome shotgun (WGS) entry which is preliminary data.</text>
</comment>
<keyword evidence="6 7" id="KW-0862">Zinc</keyword>
<evidence type="ECO:0000256" key="1">
    <source>
        <dbReference type="ARBA" id="ARBA00001623"/>
    </source>
</evidence>
<feature type="binding site" evidence="7">
    <location>
        <position position="60"/>
    </location>
    <ligand>
        <name>Zn(2+)</name>
        <dbReference type="ChEBI" id="CHEBI:29105"/>
        <label>2</label>
    </ligand>
</feature>
<feature type="binding site" evidence="7">
    <location>
        <position position="56"/>
    </location>
    <ligand>
        <name>Zn(2+)</name>
        <dbReference type="ChEBI" id="CHEBI:29105"/>
        <label>1</label>
    </ligand>
</feature>
<evidence type="ECO:0000256" key="2">
    <source>
        <dbReference type="ARBA" id="ARBA00004963"/>
    </source>
</evidence>
<evidence type="ECO:0000256" key="6">
    <source>
        <dbReference type="ARBA" id="ARBA00022833"/>
    </source>
</evidence>
<dbReference type="InterPro" id="IPR036866">
    <property type="entry name" value="RibonucZ/Hydroxyglut_hydro"/>
</dbReference>
<comment type="function">
    <text evidence="7">Thiolesterase that catalyzes the hydrolysis of S-D-lactoyl-glutathione to form glutathione and D-lactic acid.</text>
</comment>
<evidence type="ECO:0000313" key="9">
    <source>
        <dbReference type="EMBL" id="PTR20046.1"/>
    </source>
</evidence>
<dbReference type="Pfam" id="PF16123">
    <property type="entry name" value="HAGH_C"/>
    <property type="match status" value="1"/>
</dbReference>
<dbReference type="InterPro" id="IPR035680">
    <property type="entry name" value="Clx_II_MBL"/>
</dbReference>
<comment type="catalytic activity">
    <reaction evidence="1 7">
        <text>an S-(2-hydroxyacyl)glutathione + H2O = a 2-hydroxy carboxylate + glutathione + H(+)</text>
        <dbReference type="Rhea" id="RHEA:21864"/>
        <dbReference type="ChEBI" id="CHEBI:15377"/>
        <dbReference type="ChEBI" id="CHEBI:15378"/>
        <dbReference type="ChEBI" id="CHEBI:57925"/>
        <dbReference type="ChEBI" id="CHEBI:58896"/>
        <dbReference type="ChEBI" id="CHEBI:71261"/>
        <dbReference type="EC" id="3.1.2.6"/>
    </reaction>
</comment>
<dbReference type="Proteomes" id="UP000244060">
    <property type="component" value="Unassembled WGS sequence"/>
</dbReference>
<feature type="binding site" evidence="7">
    <location>
        <position position="58"/>
    </location>
    <ligand>
        <name>Zn(2+)</name>
        <dbReference type="ChEBI" id="CHEBI:29105"/>
        <label>1</label>
    </ligand>
</feature>
<comment type="subunit">
    <text evidence="7">Monomer.</text>
</comment>
<keyword evidence="4 7" id="KW-0479">Metal-binding</keyword>
<dbReference type="EC" id="3.1.2.6" evidence="7"/>
<dbReference type="SMART" id="SM00849">
    <property type="entry name" value="Lactamase_B"/>
    <property type="match status" value="1"/>
</dbReference>
<dbReference type="InterPro" id="IPR017782">
    <property type="entry name" value="Hydroxyacylglutathione_Hdrlase"/>
</dbReference>
<dbReference type="NCBIfam" id="TIGR03413">
    <property type="entry name" value="GSH_gloB"/>
    <property type="match status" value="1"/>
</dbReference>
<dbReference type="Pfam" id="PF00753">
    <property type="entry name" value="Lactamase_B"/>
    <property type="match status" value="1"/>
</dbReference>
<dbReference type="AlphaFoldDB" id="A0A2T5KCB0"/>
<evidence type="ECO:0000256" key="3">
    <source>
        <dbReference type="ARBA" id="ARBA00006759"/>
    </source>
</evidence>
<comment type="cofactor">
    <cofactor evidence="7">
        <name>Zn(2+)</name>
        <dbReference type="ChEBI" id="CHEBI:29105"/>
    </cofactor>
    <text evidence="7">Binds 2 Zn(2+) ions per subunit.</text>
</comment>
<evidence type="ECO:0000256" key="4">
    <source>
        <dbReference type="ARBA" id="ARBA00022723"/>
    </source>
</evidence>
<evidence type="ECO:0000313" key="10">
    <source>
        <dbReference type="Proteomes" id="UP000244060"/>
    </source>
</evidence>
<evidence type="ECO:0000259" key="8">
    <source>
        <dbReference type="SMART" id="SM00849"/>
    </source>
</evidence>
<dbReference type="CDD" id="cd07723">
    <property type="entry name" value="hydroxyacylglutathione_hydrolase_MBL-fold"/>
    <property type="match status" value="1"/>
</dbReference>
<reference evidence="9 10" key="1">
    <citation type="submission" date="2018-04" db="EMBL/GenBank/DDBJ databases">
        <title>Genomic Encyclopedia of Type Strains, Phase III (KMG-III): the genomes of soil and plant-associated and newly described type strains.</title>
        <authorList>
            <person name="Whitman W."/>
        </authorList>
    </citation>
    <scope>NUCLEOTIDE SEQUENCE [LARGE SCALE GENOMIC DNA]</scope>
    <source>
        <strain evidence="9 10">KA25</strain>
    </source>
</reference>
<dbReference type="HAMAP" id="MF_01374">
    <property type="entry name" value="Glyoxalase_2"/>
    <property type="match status" value="1"/>
</dbReference>
<name>A0A2T5KCB0_9RHOB</name>
<feature type="binding site" evidence="7">
    <location>
        <position position="114"/>
    </location>
    <ligand>
        <name>Zn(2+)</name>
        <dbReference type="ChEBI" id="CHEBI:29105"/>
        <label>1</label>
    </ligand>
</feature>
<dbReference type="PANTHER" id="PTHR43705:SF1">
    <property type="entry name" value="HYDROXYACYLGLUTATHIONE HYDROLASE GLOB"/>
    <property type="match status" value="1"/>
</dbReference>
<dbReference type="PANTHER" id="PTHR43705">
    <property type="entry name" value="HYDROXYACYLGLUTATHIONE HYDROLASE"/>
    <property type="match status" value="1"/>
</dbReference>
<dbReference type="Gene3D" id="3.60.15.10">
    <property type="entry name" value="Ribonuclease Z/Hydroxyacylglutathione hydrolase-like"/>
    <property type="match status" value="1"/>
</dbReference>
<feature type="binding site" evidence="7">
    <location>
        <position position="171"/>
    </location>
    <ligand>
        <name>Zn(2+)</name>
        <dbReference type="ChEBI" id="CHEBI:29105"/>
        <label>2</label>
    </ligand>
</feature>
<dbReference type="InterPro" id="IPR032282">
    <property type="entry name" value="HAGH_C"/>
</dbReference>
<accession>A0A2T5KCB0</accession>
<protein>
    <recommendedName>
        <fullName evidence="7">Hydroxyacylglutathione hydrolase</fullName>
        <ecNumber evidence="7">3.1.2.6</ecNumber>
    </recommendedName>
    <alternativeName>
        <fullName evidence="7">Glyoxalase II</fullName>
        <shortName evidence="7">Glx II</shortName>
    </alternativeName>
</protein>
<feature type="domain" description="Metallo-beta-lactamase" evidence="8">
    <location>
        <begin position="13"/>
        <end position="171"/>
    </location>
</feature>
<evidence type="ECO:0000256" key="7">
    <source>
        <dbReference type="HAMAP-Rule" id="MF_01374"/>
    </source>
</evidence>
<dbReference type="GO" id="GO:0004416">
    <property type="term" value="F:hydroxyacylglutathione hydrolase activity"/>
    <property type="evidence" value="ECO:0007669"/>
    <property type="project" value="UniProtKB-UniRule"/>
</dbReference>
<keyword evidence="5 7" id="KW-0378">Hydrolase</keyword>
<dbReference type="UniPathway" id="UPA00619">
    <property type="reaction ID" value="UER00676"/>
</dbReference>
<sequence length="255" mass="27103">MPLELVTVPCLSDNYAFLVHDGASGETAVVDVPEAGPVMAALAERNWHLTQILLTHHHGDHVAGVAALREATGARVAGAAADAYRLPPLDLALAEGDRVRIGSEDGTVLEVPGHTVGHIAFHFADSGLAFTGDSLMAMGCGRLFEGTPRMMWQSLRKLSALPADTLICSGHEYTQANARFACTLEPENPVLIFRVGSIAAARKEGRPTVPSQLSDEIATNPFLRAGEAALKAAVGMADAEDAEVFAEIRRRKDNF</sequence>
<dbReference type="EMBL" id="QAOT01000003">
    <property type="protein sequence ID" value="PTR20046.1"/>
    <property type="molecule type" value="Genomic_DNA"/>
</dbReference>
<dbReference type="InterPro" id="IPR050110">
    <property type="entry name" value="Glyoxalase_II_hydrolase"/>
</dbReference>
<feature type="binding site" evidence="7">
    <location>
        <position position="61"/>
    </location>
    <ligand>
        <name>Zn(2+)</name>
        <dbReference type="ChEBI" id="CHEBI:29105"/>
        <label>2</label>
    </ligand>
</feature>
<dbReference type="OrthoDB" id="9802248at2"/>
<comment type="similarity">
    <text evidence="3 7">Belongs to the metallo-beta-lactamase superfamily. Glyoxalase II family.</text>
</comment>
<proteinExistence type="inferred from homology"/>
<keyword evidence="10" id="KW-1185">Reference proteome</keyword>
<evidence type="ECO:0000256" key="5">
    <source>
        <dbReference type="ARBA" id="ARBA00022801"/>
    </source>
</evidence>
<dbReference type="RefSeq" id="WP_108220392.1">
    <property type="nucleotide sequence ID" value="NZ_CP090021.1"/>
</dbReference>
<dbReference type="GO" id="GO:0019243">
    <property type="term" value="P:methylglyoxal catabolic process to D-lactate via S-lactoyl-glutathione"/>
    <property type="evidence" value="ECO:0007669"/>
    <property type="project" value="UniProtKB-UniRule"/>
</dbReference>
<dbReference type="InterPro" id="IPR001279">
    <property type="entry name" value="Metallo-B-lactamas"/>
</dbReference>
<dbReference type="SUPFAM" id="SSF56281">
    <property type="entry name" value="Metallo-hydrolase/oxidoreductase"/>
    <property type="match status" value="1"/>
</dbReference>
<organism evidence="9 10">
    <name type="scientific">Cereibacter azotoformans</name>
    <dbReference type="NCBI Taxonomy" id="43057"/>
    <lineage>
        <taxon>Bacteria</taxon>
        <taxon>Pseudomonadati</taxon>
        <taxon>Pseudomonadota</taxon>
        <taxon>Alphaproteobacteria</taxon>
        <taxon>Rhodobacterales</taxon>
        <taxon>Paracoccaceae</taxon>
        <taxon>Cereibacter</taxon>
    </lineage>
</organism>
<dbReference type="PIRSF" id="PIRSF005457">
    <property type="entry name" value="Glx"/>
    <property type="match status" value="1"/>
</dbReference>